<feature type="transmembrane region" description="Helical" evidence="1">
    <location>
        <begin position="171"/>
        <end position="193"/>
    </location>
</feature>
<feature type="transmembrane region" description="Helical" evidence="1">
    <location>
        <begin position="226"/>
        <end position="244"/>
    </location>
</feature>
<keyword evidence="1" id="KW-0812">Transmembrane</keyword>
<evidence type="ECO:0000256" key="1">
    <source>
        <dbReference type="SAM" id="Phobius"/>
    </source>
</evidence>
<dbReference type="EMBL" id="HBEG01045639">
    <property type="protein sequence ID" value="CAD8384046.1"/>
    <property type="molecule type" value="Transcribed_RNA"/>
</dbReference>
<evidence type="ECO:0000313" key="3">
    <source>
        <dbReference type="EMBL" id="CAD8384046.1"/>
    </source>
</evidence>
<sequence>MLVTHPLLLLVAAVNQAEAVLPVPVLSNARKVVMEVEIGAGGMILEAGGDEAHGHSVGLTDIKHTQEPPRTTFRPSTSMALPVTGLDTATPQLSVPCLWGTSQTFWAVMLSLAAMVLTGSWGNACLVAQTRCEFFFFDYVIGNAAVCLLQAPTLIVTTCTIHASWSMWTPTLTLGFMAGVMYAVAVLFIMTAVELAGTSFIVPLAVCIEVLIGSLALLWIENATLSAWTHISVSLAAVMLAVLSDAVCHAWLRRAPGGEVPPLPPNTHSGPSWRRRRRTSWAVCERARRRNSSLSLFGPSLETVALAASGTQEALPAPRKDGTWFPAFACESFGQCPGIVLAALSGLCHAVWPCLMSVAEGRGHSQGLDVGPVVLEPVVAYATLVMGALATAFVVLPLLSRWPLCHGQPQWFWRGYSVQPMTAHALGLVGGVGEGIGLLLVFEAGELIGNSLAMSIVRCSPVVAALWGVCLWGDLDGAGGGAVCAFASMVVAFLVAVCVLCSAGLFTF</sequence>
<feature type="transmembrane region" description="Helical" evidence="1">
    <location>
        <begin position="421"/>
        <end position="442"/>
    </location>
</feature>
<feature type="transmembrane region" description="Helical" evidence="1">
    <location>
        <begin position="448"/>
        <end position="470"/>
    </location>
</feature>
<keyword evidence="2" id="KW-0732">Signal</keyword>
<reference evidence="3" key="1">
    <citation type="submission" date="2021-01" db="EMBL/GenBank/DDBJ databases">
        <authorList>
            <person name="Corre E."/>
            <person name="Pelletier E."/>
            <person name="Niang G."/>
            <person name="Scheremetjew M."/>
            <person name="Finn R."/>
            <person name="Kale V."/>
            <person name="Holt S."/>
            <person name="Cochrane G."/>
            <person name="Meng A."/>
            <person name="Brown T."/>
            <person name="Cohen L."/>
        </authorList>
    </citation>
    <scope>NUCLEOTIDE SEQUENCE</scope>
    <source>
        <strain evidence="3">Pbaha01</strain>
    </source>
</reference>
<keyword evidence="1" id="KW-0472">Membrane</keyword>
<feature type="transmembrane region" description="Helical" evidence="1">
    <location>
        <begin position="200"/>
        <end position="220"/>
    </location>
</feature>
<proteinExistence type="predicted"/>
<protein>
    <recommendedName>
        <fullName evidence="4">EamA domain-containing protein</fullName>
    </recommendedName>
</protein>
<feature type="signal peptide" evidence="2">
    <location>
        <begin position="1"/>
        <end position="19"/>
    </location>
</feature>
<evidence type="ECO:0008006" key="4">
    <source>
        <dbReference type="Google" id="ProtNLM"/>
    </source>
</evidence>
<gene>
    <name evidence="3" type="ORF">PBAH0796_LOCUS27734</name>
</gene>
<feature type="transmembrane region" description="Helical" evidence="1">
    <location>
        <begin position="140"/>
        <end position="165"/>
    </location>
</feature>
<feature type="transmembrane region" description="Helical" evidence="1">
    <location>
        <begin position="379"/>
        <end position="400"/>
    </location>
</feature>
<name>A0A7S0B5Q5_9DINO</name>
<feature type="transmembrane region" description="Helical" evidence="1">
    <location>
        <begin position="105"/>
        <end position="128"/>
    </location>
</feature>
<evidence type="ECO:0000256" key="2">
    <source>
        <dbReference type="SAM" id="SignalP"/>
    </source>
</evidence>
<keyword evidence="1" id="KW-1133">Transmembrane helix</keyword>
<organism evidence="3">
    <name type="scientific">Pyrodinium bahamense</name>
    <dbReference type="NCBI Taxonomy" id="73915"/>
    <lineage>
        <taxon>Eukaryota</taxon>
        <taxon>Sar</taxon>
        <taxon>Alveolata</taxon>
        <taxon>Dinophyceae</taxon>
        <taxon>Gonyaulacales</taxon>
        <taxon>Pyrocystaceae</taxon>
        <taxon>Pyrodinium</taxon>
    </lineage>
</organism>
<accession>A0A7S0B5Q5</accession>
<dbReference type="AlphaFoldDB" id="A0A7S0B5Q5"/>
<feature type="chain" id="PRO_5030867433" description="EamA domain-containing protein" evidence="2">
    <location>
        <begin position="20"/>
        <end position="508"/>
    </location>
</feature>
<feature type="transmembrane region" description="Helical" evidence="1">
    <location>
        <begin position="482"/>
        <end position="506"/>
    </location>
</feature>